<organism evidence="1 2">
    <name type="scientific">Muriicola marianensis</name>
    <dbReference type="NCBI Taxonomy" id="1324801"/>
    <lineage>
        <taxon>Bacteria</taxon>
        <taxon>Pseudomonadati</taxon>
        <taxon>Bacteroidota</taxon>
        <taxon>Flavobacteriia</taxon>
        <taxon>Flavobacteriales</taxon>
        <taxon>Flavobacteriaceae</taxon>
        <taxon>Muriicola</taxon>
    </lineage>
</organism>
<comment type="caution">
    <text evidence="1">The sequence shown here is derived from an EMBL/GenBank/DDBJ whole genome shotgun (WGS) entry which is preliminary data.</text>
</comment>
<sequence>MDKLRLIYNLLREGEFQFLIKGIAKRIKSSQRAFGMKRDLTIPIKPVRSLKKVRIEVARPEHHSHFEMDHQNFGIVERNIPYCYVAVTEDGVPCFRQWLISSSQNDKIRDFWGDSYPVLASNEALIENAFTLPKYRGFGVMPHAMDLVAKKAEEFNARFVITFSPEDNVNSIKACYYAGFKPYIMRTENWFLFRKKVTFSDLSTDMIEFYDKITPSRK</sequence>
<dbReference type="InterPro" id="IPR016181">
    <property type="entry name" value="Acyl_CoA_acyltransferase"/>
</dbReference>
<evidence type="ECO:0008006" key="3">
    <source>
        <dbReference type="Google" id="ProtNLM"/>
    </source>
</evidence>
<keyword evidence="2" id="KW-1185">Reference proteome</keyword>
<proteinExistence type="predicted"/>
<accession>A0ABQ1QQQ3</accession>
<protein>
    <recommendedName>
        <fullName evidence="3">GNAT family N-acetyltransferase</fullName>
    </recommendedName>
</protein>
<dbReference type="EMBL" id="BMFH01000001">
    <property type="protein sequence ID" value="GGD41289.1"/>
    <property type="molecule type" value="Genomic_DNA"/>
</dbReference>
<dbReference type="RefSeq" id="WP_188369166.1">
    <property type="nucleotide sequence ID" value="NZ_BMFH01000001.1"/>
</dbReference>
<dbReference type="SUPFAM" id="SSF55729">
    <property type="entry name" value="Acyl-CoA N-acyltransferases (Nat)"/>
    <property type="match status" value="1"/>
</dbReference>
<gene>
    <name evidence="1" type="ORF">GCM10011361_05400</name>
</gene>
<dbReference type="Proteomes" id="UP000625780">
    <property type="component" value="Unassembled WGS sequence"/>
</dbReference>
<evidence type="ECO:0000313" key="2">
    <source>
        <dbReference type="Proteomes" id="UP000625780"/>
    </source>
</evidence>
<evidence type="ECO:0000313" key="1">
    <source>
        <dbReference type="EMBL" id="GGD41289.1"/>
    </source>
</evidence>
<reference evidence="2" key="1">
    <citation type="journal article" date="2019" name="Int. J. Syst. Evol. Microbiol.">
        <title>The Global Catalogue of Microorganisms (GCM) 10K type strain sequencing project: providing services to taxonomists for standard genome sequencing and annotation.</title>
        <authorList>
            <consortium name="The Broad Institute Genomics Platform"/>
            <consortium name="The Broad Institute Genome Sequencing Center for Infectious Disease"/>
            <person name="Wu L."/>
            <person name="Ma J."/>
        </authorList>
    </citation>
    <scope>NUCLEOTIDE SEQUENCE [LARGE SCALE GENOMIC DNA]</scope>
    <source>
        <strain evidence="2">CGMCC 1.12606</strain>
    </source>
</reference>
<name>A0ABQ1QQQ3_9FLAO</name>